<dbReference type="Proteomes" id="UP000001357">
    <property type="component" value="Unassembled WGS sequence"/>
</dbReference>
<dbReference type="RefSeq" id="XP_001750838.1">
    <property type="nucleotide sequence ID" value="XM_001750786.1"/>
</dbReference>
<dbReference type="InterPro" id="IPR035940">
    <property type="entry name" value="CAP_sf"/>
</dbReference>
<dbReference type="Gene3D" id="3.40.33.10">
    <property type="entry name" value="CAP"/>
    <property type="match status" value="1"/>
</dbReference>
<dbReference type="SMART" id="SM00198">
    <property type="entry name" value="SCP"/>
    <property type="match status" value="1"/>
</dbReference>
<dbReference type="EMBL" id="CH991589">
    <property type="protein sequence ID" value="EDQ84342.1"/>
    <property type="molecule type" value="Genomic_DNA"/>
</dbReference>
<gene>
    <name evidence="3" type="ORF">MONBRDRAFT_30348</name>
</gene>
<keyword evidence="1" id="KW-0732">Signal</keyword>
<feature type="signal peptide" evidence="1">
    <location>
        <begin position="1"/>
        <end position="24"/>
    </location>
</feature>
<evidence type="ECO:0000313" key="3">
    <source>
        <dbReference type="EMBL" id="EDQ84342.1"/>
    </source>
</evidence>
<name>A9VDQ4_MONBE</name>
<evidence type="ECO:0000256" key="1">
    <source>
        <dbReference type="SAM" id="SignalP"/>
    </source>
</evidence>
<dbReference type="InParanoid" id="A9VDQ4"/>
<organism evidence="3 4">
    <name type="scientific">Monosiga brevicollis</name>
    <name type="common">Choanoflagellate</name>
    <dbReference type="NCBI Taxonomy" id="81824"/>
    <lineage>
        <taxon>Eukaryota</taxon>
        <taxon>Choanoflagellata</taxon>
        <taxon>Craspedida</taxon>
        <taxon>Salpingoecidae</taxon>
        <taxon>Monosiga</taxon>
    </lineage>
</organism>
<protein>
    <recommendedName>
        <fullName evidence="2">SCP domain-containing protein</fullName>
    </recommendedName>
</protein>
<proteinExistence type="predicted"/>
<dbReference type="FunCoup" id="A9VDQ4">
    <property type="interactions" value="105"/>
</dbReference>
<dbReference type="PANTHER" id="PTHR10334">
    <property type="entry name" value="CYSTEINE-RICH SECRETORY PROTEIN-RELATED"/>
    <property type="match status" value="1"/>
</dbReference>
<accession>A9VDQ4</accession>
<dbReference type="GO" id="GO:0005615">
    <property type="term" value="C:extracellular space"/>
    <property type="evidence" value="ECO:0000318"/>
    <property type="project" value="GO_Central"/>
</dbReference>
<dbReference type="InterPro" id="IPR001283">
    <property type="entry name" value="CRISP-related"/>
</dbReference>
<dbReference type="InterPro" id="IPR014044">
    <property type="entry name" value="CAP_dom"/>
</dbReference>
<dbReference type="PRINTS" id="PR00837">
    <property type="entry name" value="V5TPXLIKE"/>
</dbReference>
<sequence length="209" mass="23527">MAWSALPALALVAMVVMVTPGANAGKIKRDDIIYRILNVHNKERCNVEPPARDMTTMKWDPDLAWTANKVAKKCVFEHSEFEYRAKKYKKRTGEDALIGESLALGNLGGINRKKYAKIFSKAWADEKEDWDFHALTMDDFAPDSPQVGHYTQMIDADSEYVGCAFKSCDNNQRLFVCHYRTAGNVLGQTPYEPCEDDEDCANPACDFGN</sequence>
<reference evidence="3 4" key="1">
    <citation type="journal article" date="2008" name="Nature">
        <title>The genome of the choanoflagellate Monosiga brevicollis and the origin of metazoans.</title>
        <authorList>
            <consortium name="JGI Sequencing"/>
            <person name="King N."/>
            <person name="Westbrook M.J."/>
            <person name="Young S.L."/>
            <person name="Kuo A."/>
            <person name="Abedin M."/>
            <person name="Chapman J."/>
            <person name="Fairclough S."/>
            <person name="Hellsten U."/>
            <person name="Isogai Y."/>
            <person name="Letunic I."/>
            <person name="Marr M."/>
            <person name="Pincus D."/>
            <person name="Putnam N."/>
            <person name="Rokas A."/>
            <person name="Wright K.J."/>
            <person name="Zuzow R."/>
            <person name="Dirks W."/>
            <person name="Good M."/>
            <person name="Goodstein D."/>
            <person name="Lemons D."/>
            <person name="Li W."/>
            <person name="Lyons J.B."/>
            <person name="Morris A."/>
            <person name="Nichols S."/>
            <person name="Richter D.J."/>
            <person name="Salamov A."/>
            <person name="Bork P."/>
            <person name="Lim W.A."/>
            <person name="Manning G."/>
            <person name="Miller W.T."/>
            <person name="McGinnis W."/>
            <person name="Shapiro H."/>
            <person name="Tjian R."/>
            <person name="Grigoriev I.V."/>
            <person name="Rokhsar D."/>
        </authorList>
    </citation>
    <scope>NUCLEOTIDE SEQUENCE [LARGE SCALE GENOMIC DNA]</scope>
    <source>
        <strain evidence="4">MX1 / ATCC 50154</strain>
    </source>
</reference>
<dbReference type="GeneID" id="5896118"/>
<evidence type="ECO:0000313" key="4">
    <source>
        <dbReference type="Proteomes" id="UP000001357"/>
    </source>
</evidence>
<feature type="domain" description="SCP" evidence="2">
    <location>
        <begin position="31"/>
        <end position="187"/>
    </location>
</feature>
<feature type="chain" id="PRO_5002743024" description="SCP domain-containing protein" evidence="1">
    <location>
        <begin position="25"/>
        <end position="209"/>
    </location>
</feature>
<evidence type="ECO:0000259" key="2">
    <source>
        <dbReference type="SMART" id="SM00198"/>
    </source>
</evidence>
<dbReference type="AlphaFoldDB" id="A9VDQ4"/>
<dbReference type="SUPFAM" id="SSF55797">
    <property type="entry name" value="PR-1-like"/>
    <property type="match status" value="1"/>
</dbReference>
<dbReference type="eggNOG" id="KOG3017">
    <property type="taxonomic scope" value="Eukaryota"/>
</dbReference>
<dbReference type="Pfam" id="PF00188">
    <property type="entry name" value="CAP"/>
    <property type="match status" value="1"/>
</dbReference>
<dbReference type="KEGG" id="mbr:MONBRDRAFT_30348"/>
<keyword evidence="4" id="KW-1185">Reference proteome</keyword>
<dbReference type="STRING" id="81824.A9VDQ4"/>
<dbReference type="CDD" id="cd05380">
    <property type="entry name" value="CAP_euk"/>
    <property type="match status" value="1"/>
</dbReference>